<comment type="caution">
    <text evidence="2">The sequence shown here is derived from an EMBL/GenBank/DDBJ whole genome shotgun (WGS) entry which is preliminary data.</text>
</comment>
<dbReference type="EMBL" id="CAJNNV010008971">
    <property type="protein sequence ID" value="CAE8596862.1"/>
    <property type="molecule type" value="Genomic_DNA"/>
</dbReference>
<protein>
    <submittedName>
        <fullName evidence="2">Uncharacterized protein</fullName>
    </submittedName>
</protein>
<name>A0A813EFJ9_POLGL</name>
<evidence type="ECO:0000256" key="1">
    <source>
        <dbReference type="SAM" id="MobiDB-lite"/>
    </source>
</evidence>
<organism evidence="2 3">
    <name type="scientific">Polarella glacialis</name>
    <name type="common">Dinoflagellate</name>
    <dbReference type="NCBI Taxonomy" id="89957"/>
    <lineage>
        <taxon>Eukaryota</taxon>
        <taxon>Sar</taxon>
        <taxon>Alveolata</taxon>
        <taxon>Dinophyceae</taxon>
        <taxon>Suessiales</taxon>
        <taxon>Suessiaceae</taxon>
        <taxon>Polarella</taxon>
    </lineage>
</organism>
<feature type="compositionally biased region" description="Low complexity" evidence="1">
    <location>
        <begin position="34"/>
        <end position="49"/>
    </location>
</feature>
<reference evidence="2" key="1">
    <citation type="submission" date="2021-02" db="EMBL/GenBank/DDBJ databases">
        <authorList>
            <person name="Dougan E. K."/>
            <person name="Rhodes N."/>
            <person name="Thang M."/>
            <person name="Chan C."/>
        </authorList>
    </citation>
    <scope>NUCLEOTIDE SEQUENCE</scope>
</reference>
<feature type="region of interest" description="Disordered" evidence="1">
    <location>
        <begin position="18"/>
        <end position="50"/>
    </location>
</feature>
<dbReference type="AlphaFoldDB" id="A0A813EFJ9"/>
<gene>
    <name evidence="2" type="ORF">PGLA1383_LOCUS15320</name>
</gene>
<sequence length="105" mass="11295">MGLKLIVRLFLPDCSVNRSQAPSAAKRSEDQPGSATTEEAPTAEEASAAQGTCNSINSSKIKCYKMLAANCSFWLCAIRVMLDATSRWMLPVGDCLVLLGNRKNA</sequence>
<proteinExistence type="predicted"/>
<accession>A0A813EFJ9</accession>
<evidence type="ECO:0000313" key="3">
    <source>
        <dbReference type="Proteomes" id="UP000654075"/>
    </source>
</evidence>
<keyword evidence="3" id="KW-1185">Reference proteome</keyword>
<dbReference type="Proteomes" id="UP000654075">
    <property type="component" value="Unassembled WGS sequence"/>
</dbReference>
<evidence type="ECO:0000313" key="2">
    <source>
        <dbReference type="EMBL" id="CAE8596862.1"/>
    </source>
</evidence>